<sequence length="523" mass="58595">MKVVEDRAPQVCSTCKIRKKRCDKGLPSCGYCAKRNLRCQYEESPPTGTDRDTTGFPEISANAMLLQMVSLFGPSPENLPVRPTDRICHHISDRYFRNFHKWLPIISPRLFCTAISAYNDRLESPPADLSVLLLAMCLVTLQPSNDSSTASVTPPGLHRTVKVVFAETQSMMCTSTRLLQASVLIAAYEYANGRPEAAHITMGTCTRIGYVDGLQHSRPLQTDLAGSRWSNMEEIERYNLWWGILILERLVLCEVEGNQQRPATEYPSPGAFLPSDLYDDGDDTYNRLTLQNTNLRMPNIHVSNPSNFGRQAEAVYLLDQVLAVQRLPQDDRSRISEFRRLDECLQGFLTMVMGTDTVKIGHGCSGIAPAVRALFLIHQDILRNPSGAIDVQWLHYSESVLKTVATVVVDVARHHNEQITCNNAHADLLPLNCSYNLHLAMRCVQDCVEISGRTRRSGDLDTLAQLDQEFSNRWKAGRHQEPKARQNPTGWRWSNQDPGTRGFMPGASGRMAVLGDLVGARRN</sequence>
<evidence type="ECO:0000256" key="2">
    <source>
        <dbReference type="ARBA" id="ARBA00022723"/>
    </source>
</evidence>
<dbReference type="EMBL" id="MSFL01000007">
    <property type="protein sequence ID" value="PWY86779.1"/>
    <property type="molecule type" value="Genomic_DNA"/>
</dbReference>
<evidence type="ECO:0000259" key="8">
    <source>
        <dbReference type="PROSITE" id="PS50048"/>
    </source>
</evidence>
<reference evidence="9 10" key="1">
    <citation type="submission" date="2016-12" db="EMBL/GenBank/DDBJ databases">
        <title>The genomes of Aspergillus section Nigri reveals drivers in fungal speciation.</title>
        <authorList>
            <consortium name="DOE Joint Genome Institute"/>
            <person name="Vesth T.C."/>
            <person name="Nybo J."/>
            <person name="Theobald S."/>
            <person name="Brandl J."/>
            <person name="Frisvad J.C."/>
            <person name="Nielsen K.F."/>
            <person name="Lyhne E.K."/>
            <person name="Kogle M.E."/>
            <person name="Kuo A."/>
            <person name="Riley R."/>
            <person name="Clum A."/>
            <person name="Nolan M."/>
            <person name="Lipzen A."/>
            <person name="Salamov A."/>
            <person name="Henrissat B."/>
            <person name="Wiebenga A."/>
            <person name="De Vries R.P."/>
            <person name="Grigoriev I.V."/>
            <person name="Mortensen U.H."/>
            <person name="Andersen M.R."/>
            <person name="Baker S.E."/>
        </authorList>
    </citation>
    <scope>NUCLEOTIDE SEQUENCE [LARGE SCALE GENOMIC DNA]</scope>
    <source>
        <strain evidence="9 10">CBS 117.55</strain>
    </source>
</reference>
<keyword evidence="4" id="KW-0238">DNA-binding</keyword>
<dbReference type="PROSITE" id="PS50048">
    <property type="entry name" value="ZN2_CY6_FUNGAL_2"/>
    <property type="match status" value="1"/>
</dbReference>
<accession>A0A317WKB1</accession>
<dbReference type="GO" id="GO:0008270">
    <property type="term" value="F:zinc ion binding"/>
    <property type="evidence" value="ECO:0007669"/>
    <property type="project" value="InterPro"/>
</dbReference>
<proteinExistence type="predicted"/>
<evidence type="ECO:0000256" key="1">
    <source>
        <dbReference type="ARBA" id="ARBA00004123"/>
    </source>
</evidence>
<feature type="compositionally biased region" description="Polar residues" evidence="7">
    <location>
        <begin position="486"/>
        <end position="498"/>
    </location>
</feature>
<evidence type="ECO:0000313" key="10">
    <source>
        <dbReference type="Proteomes" id="UP000247233"/>
    </source>
</evidence>
<dbReference type="CDD" id="cd00067">
    <property type="entry name" value="GAL4"/>
    <property type="match status" value="1"/>
</dbReference>
<dbReference type="InterPro" id="IPR036864">
    <property type="entry name" value="Zn2-C6_fun-type_DNA-bd_sf"/>
</dbReference>
<dbReference type="GO" id="GO:0006351">
    <property type="term" value="P:DNA-templated transcription"/>
    <property type="evidence" value="ECO:0007669"/>
    <property type="project" value="InterPro"/>
</dbReference>
<dbReference type="SMART" id="SM00066">
    <property type="entry name" value="GAL4"/>
    <property type="match status" value="1"/>
</dbReference>
<dbReference type="InterPro" id="IPR001138">
    <property type="entry name" value="Zn2Cys6_DnaBD"/>
</dbReference>
<dbReference type="Proteomes" id="UP000247233">
    <property type="component" value="Unassembled WGS sequence"/>
</dbReference>
<evidence type="ECO:0000256" key="7">
    <source>
        <dbReference type="SAM" id="MobiDB-lite"/>
    </source>
</evidence>
<dbReference type="GO" id="GO:0005634">
    <property type="term" value="C:nucleus"/>
    <property type="evidence" value="ECO:0007669"/>
    <property type="project" value="UniProtKB-SubCell"/>
</dbReference>
<dbReference type="PANTHER" id="PTHR47338">
    <property type="entry name" value="ZN(II)2CYS6 TRANSCRIPTION FACTOR (EUROFUNG)-RELATED"/>
    <property type="match status" value="1"/>
</dbReference>
<dbReference type="GO" id="GO:0003677">
    <property type="term" value="F:DNA binding"/>
    <property type="evidence" value="ECO:0007669"/>
    <property type="project" value="UniProtKB-KW"/>
</dbReference>
<dbReference type="RefSeq" id="XP_025401011.1">
    <property type="nucleotide sequence ID" value="XM_025545790.1"/>
</dbReference>
<comment type="caution">
    <text evidence="9">The sequence shown here is derived from an EMBL/GenBank/DDBJ whole genome shotgun (WGS) entry which is preliminary data.</text>
</comment>
<dbReference type="InterPro" id="IPR050815">
    <property type="entry name" value="TF_fung"/>
</dbReference>
<dbReference type="Pfam" id="PF04082">
    <property type="entry name" value="Fungal_trans"/>
    <property type="match status" value="1"/>
</dbReference>
<dbReference type="CDD" id="cd12148">
    <property type="entry name" value="fungal_TF_MHR"/>
    <property type="match status" value="1"/>
</dbReference>
<dbReference type="GO" id="GO:0000981">
    <property type="term" value="F:DNA-binding transcription factor activity, RNA polymerase II-specific"/>
    <property type="evidence" value="ECO:0007669"/>
    <property type="project" value="InterPro"/>
</dbReference>
<keyword evidence="6" id="KW-0539">Nucleus</keyword>
<evidence type="ECO:0000256" key="5">
    <source>
        <dbReference type="ARBA" id="ARBA00023163"/>
    </source>
</evidence>
<keyword evidence="3" id="KW-0805">Transcription regulation</keyword>
<evidence type="ECO:0000256" key="4">
    <source>
        <dbReference type="ARBA" id="ARBA00023125"/>
    </source>
</evidence>
<dbReference type="GeneID" id="37068027"/>
<comment type="subcellular location">
    <subcellularLocation>
        <location evidence="1">Nucleus</location>
    </subcellularLocation>
</comment>
<dbReference type="Pfam" id="PF00172">
    <property type="entry name" value="Zn_clus"/>
    <property type="match status" value="1"/>
</dbReference>
<dbReference type="GO" id="GO:0009893">
    <property type="term" value="P:positive regulation of metabolic process"/>
    <property type="evidence" value="ECO:0007669"/>
    <property type="project" value="UniProtKB-ARBA"/>
</dbReference>
<keyword evidence="10" id="KW-1185">Reference proteome</keyword>
<keyword evidence="2" id="KW-0479">Metal-binding</keyword>
<gene>
    <name evidence="9" type="ORF">BO70DRAFT_386079</name>
</gene>
<dbReference type="OrthoDB" id="3862662at2759"/>
<dbReference type="VEuPathDB" id="FungiDB:BO70DRAFT_386079"/>
<dbReference type="InterPro" id="IPR007219">
    <property type="entry name" value="XnlR_reg_dom"/>
</dbReference>
<keyword evidence="5" id="KW-0804">Transcription</keyword>
<dbReference type="SUPFAM" id="SSF57701">
    <property type="entry name" value="Zn2/Cys6 DNA-binding domain"/>
    <property type="match status" value="1"/>
</dbReference>
<organism evidence="9 10">
    <name type="scientific">Aspergillus heteromorphus CBS 117.55</name>
    <dbReference type="NCBI Taxonomy" id="1448321"/>
    <lineage>
        <taxon>Eukaryota</taxon>
        <taxon>Fungi</taxon>
        <taxon>Dikarya</taxon>
        <taxon>Ascomycota</taxon>
        <taxon>Pezizomycotina</taxon>
        <taxon>Eurotiomycetes</taxon>
        <taxon>Eurotiomycetidae</taxon>
        <taxon>Eurotiales</taxon>
        <taxon>Aspergillaceae</taxon>
        <taxon>Aspergillus</taxon>
        <taxon>Aspergillus subgen. Circumdati</taxon>
    </lineage>
</organism>
<dbReference type="PANTHER" id="PTHR47338:SF20">
    <property type="entry name" value="ZN(II)2CYS6 TRANSCRIPTION FACTOR (EUROFUNG)"/>
    <property type="match status" value="1"/>
</dbReference>
<feature type="region of interest" description="Disordered" evidence="7">
    <location>
        <begin position="474"/>
        <end position="503"/>
    </location>
</feature>
<dbReference type="PROSITE" id="PS00463">
    <property type="entry name" value="ZN2_CY6_FUNGAL_1"/>
    <property type="match status" value="1"/>
</dbReference>
<dbReference type="Gene3D" id="4.10.240.10">
    <property type="entry name" value="Zn(2)-C6 fungal-type DNA-binding domain"/>
    <property type="match status" value="1"/>
</dbReference>
<name>A0A317WKB1_9EURO</name>
<dbReference type="AlphaFoldDB" id="A0A317WKB1"/>
<evidence type="ECO:0000256" key="6">
    <source>
        <dbReference type="ARBA" id="ARBA00023242"/>
    </source>
</evidence>
<feature type="domain" description="Zn(2)-C6 fungal-type" evidence="8">
    <location>
        <begin position="11"/>
        <end position="41"/>
    </location>
</feature>
<protein>
    <recommendedName>
        <fullName evidence="8">Zn(2)-C6 fungal-type domain-containing protein</fullName>
    </recommendedName>
</protein>
<evidence type="ECO:0000313" key="9">
    <source>
        <dbReference type="EMBL" id="PWY86779.1"/>
    </source>
</evidence>
<evidence type="ECO:0000256" key="3">
    <source>
        <dbReference type="ARBA" id="ARBA00023015"/>
    </source>
</evidence>